<keyword evidence="2" id="KW-0472">Membrane</keyword>
<evidence type="ECO:0000256" key="1">
    <source>
        <dbReference type="SAM" id="MobiDB-lite"/>
    </source>
</evidence>
<feature type="transmembrane region" description="Helical" evidence="2">
    <location>
        <begin position="221"/>
        <end position="246"/>
    </location>
</feature>
<feature type="compositionally biased region" description="Polar residues" evidence="1">
    <location>
        <begin position="49"/>
        <end position="58"/>
    </location>
</feature>
<dbReference type="OrthoDB" id="3039026at2759"/>
<evidence type="ECO:0000256" key="2">
    <source>
        <dbReference type="SAM" id="Phobius"/>
    </source>
</evidence>
<evidence type="ECO:0000313" key="3">
    <source>
        <dbReference type="EMBL" id="KAG5169883.1"/>
    </source>
</evidence>
<reference evidence="3" key="1">
    <citation type="submission" date="2021-02" db="EMBL/GenBank/DDBJ databases">
        <title>Psilocybe cubensis genome.</title>
        <authorList>
            <person name="Mckernan K.J."/>
            <person name="Crawford S."/>
            <person name="Trippe A."/>
            <person name="Kane L.T."/>
            <person name="Mclaughlin S."/>
        </authorList>
    </citation>
    <scope>NUCLEOTIDE SEQUENCE [LARGE SCALE GENOMIC DNA]</scope>
    <source>
        <strain evidence="3">MGC-MH-2018</strain>
    </source>
</reference>
<organism evidence="3">
    <name type="scientific">Psilocybe cubensis</name>
    <name type="common">Psychedelic mushroom</name>
    <name type="synonym">Stropharia cubensis</name>
    <dbReference type="NCBI Taxonomy" id="181762"/>
    <lineage>
        <taxon>Eukaryota</taxon>
        <taxon>Fungi</taxon>
        <taxon>Dikarya</taxon>
        <taxon>Basidiomycota</taxon>
        <taxon>Agaricomycotina</taxon>
        <taxon>Agaricomycetes</taxon>
        <taxon>Agaricomycetidae</taxon>
        <taxon>Agaricales</taxon>
        <taxon>Agaricineae</taxon>
        <taxon>Strophariaceae</taxon>
        <taxon>Psilocybe</taxon>
    </lineage>
</organism>
<gene>
    <name evidence="3" type="ORF">JR316_004264</name>
</gene>
<name>A0A8H7XZN0_PSICU</name>
<feature type="transmembrane region" description="Helical" evidence="2">
    <location>
        <begin position="81"/>
        <end position="102"/>
    </location>
</feature>
<keyword evidence="2" id="KW-0812">Transmembrane</keyword>
<proteinExistence type="predicted"/>
<keyword evidence="2" id="KW-1133">Transmembrane helix</keyword>
<feature type="region of interest" description="Disordered" evidence="1">
    <location>
        <begin position="1"/>
        <end position="72"/>
    </location>
</feature>
<feature type="transmembrane region" description="Helical" evidence="2">
    <location>
        <begin position="139"/>
        <end position="157"/>
    </location>
</feature>
<feature type="transmembrane region" description="Helical" evidence="2">
    <location>
        <begin position="563"/>
        <end position="587"/>
    </location>
</feature>
<sequence length="627" mass="68077">MASSKERNLSEKHPDILHELPYSPSSNQLPSPPPDDREDQQASRDTEKVSNSLPSSVVSAKHHVQEENAASRTPKHDDISLFRCSLWVVVGVSLTLSGIFVVRHVLLPRVYRCPDGAKCHDNLDPRGHIIPRIQTLMQYWLKAGTFIASLGLSELIACNARLVLRRRDDATILAVERGISAAEGSLAGAALQITAAQSLYRSASRLWQGGGKTRPGVQHGVGWLGFLALSQIAIGLFISFIVGFSIPDLHSTTTVRVSFTYPDSFTLPRADTRFFSTDERIVAGVLDSWLVVPNSPHIPSAAFDGSLVVQDNRTTLAVDSRPSGFHISGEISCGLVQGWNVSIIPPNSQYIVNSLAPLPSGVKAYNFSTTDVWTVGYSNVRLAGGFVTFPQMSNSVTSRQYLWTGNNIDAIPNATVSSDGKIFYTICNHTIHLNPSPSASQVPSSQLINPSTPIIFTNPNDPFLDPCPSSDPYSCVAWSVDDVIAAWWSTSSSANDLVPFSCPGGVLAGFQLGPDTADCALNSERWTKTLNTALSAVIFSAPLSGNTTQDLLVPTEAINRDRWLIQLIIPGSLSILYLVCIGGLFYLSRMAKPPTTALKPLDLVDILCTKQYERHPDDIHISTVHIL</sequence>
<dbReference type="EMBL" id="JAFIQS010000004">
    <property type="protein sequence ID" value="KAG5169883.1"/>
    <property type="molecule type" value="Genomic_DNA"/>
</dbReference>
<accession>A0A8H7XZN0</accession>
<feature type="compositionally biased region" description="Basic and acidic residues" evidence="1">
    <location>
        <begin position="39"/>
        <end position="48"/>
    </location>
</feature>
<dbReference type="AlphaFoldDB" id="A0A8H7XZN0"/>
<comment type="caution">
    <text evidence="3">The sequence shown here is derived from an EMBL/GenBank/DDBJ whole genome shotgun (WGS) entry which is preliminary data.</text>
</comment>
<protein>
    <submittedName>
        <fullName evidence="3">Uncharacterized protein</fullName>
    </submittedName>
</protein>
<feature type="compositionally biased region" description="Basic and acidic residues" evidence="1">
    <location>
        <begin position="1"/>
        <end position="18"/>
    </location>
</feature>